<organism evidence="1 2">
    <name type="scientific">Panagrolaimus superbus</name>
    <dbReference type="NCBI Taxonomy" id="310955"/>
    <lineage>
        <taxon>Eukaryota</taxon>
        <taxon>Metazoa</taxon>
        <taxon>Ecdysozoa</taxon>
        <taxon>Nematoda</taxon>
        <taxon>Chromadorea</taxon>
        <taxon>Rhabditida</taxon>
        <taxon>Tylenchina</taxon>
        <taxon>Panagrolaimomorpha</taxon>
        <taxon>Panagrolaimoidea</taxon>
        <taxon>Panagrolaimidae</taxon>
        <taxon>Panagrolaimus</taxon>
    </lineage>
</organism>
<keyword evidence="1" id="KW-1185">Reference proteome</keyword>
<accession>A0A914Y3U0</accession>
<protein>
    <submittedName>
        <fullName evidence="2">Uncharacterized protein</fullName>
    </submittedName>
</protein>
<dbReference type="WBParaSite" id="PSU_v2.g14860.t1">
    <property type="protein sequence ID" value="PSU_v2.g14860.t1"/>
    <property type="gene ID" value="PSU_v2.g14860"/>
</dbReference>
<dbReference type="AlphaFoldDB" id="A0A914Y3U0"/>
<name>A0A914Y3U0_9BILA</name>
<evidence type="ECO:0000313" key="1">
    <source>
        <dbReference type="Proteomes" id="UP000887577"/>
    </source>
</evidence>
<proteinExistence type="predicted"/>
<dbReference type="Proteomes" id="UP000887577">
    <property type="component" value="Unplaced"/>
</dbReference>
<sequence length="279" mass="32407">MFNIELPKQFDDVHRQTFYIPSTIFSYIFLIAKFKIKLKLYQTCKQLGLKFVYASETFEINGFSKTVVEIEDAIIPLQKFCSTYYGLQAKSVKYQNMDIGSVDVLRNNNIDPEYVETLKISSSVVLFMFDGICKFLTPNLKKIDIQQVLFADIDAALELAKPLPWILNKSPNLESITFGVINFSQAFDTLKSVYTSNKLLEANFIVYNQVVDPEVITYFIFFQMAPKSVLKLLFHFDTGAKEFLQELNEYMDSQRNINQVQVFTFIQINILLYFKSFKI</sequence>
<reference evidence="2" key="1">
    <citation type="submission" date="2022-11" db="UniProtKB">
        <authorList>
            <consortium name="WormBaseParasite"/>
        </authorList>
    </citation>
    <scope>IDENTIFICATION</scope>
</reference>
<evidence type="ECO:0000313" key="2">
    <source>
        <dbReference type="WBParaSite" id="PSU_v2.g14860.t1"/>
    </source>
</evidence>